<dbReference type="InterPro" id="IPR023214">
    <property type="entry name" value="HAD_sf"/>
</dbReference>
<evidence type="ECO:0000313" key="7">
    <source>
        <dbReference type="Proteomes" id="UP000525078"/>
    </source>
</evidence>
<dbReference type="PANTHER" id="PTHR31284">
    <property type="entry name" value="ACID PHOSPHATASE-LIKE PROTEIN"/>
    <property type="match status" value="1"/>
</dbReference>
<evidence type="ECO:0000313" key="8">
    <source>
        <dbReference type="Proteomes" id="UP000583929"/>
    </source>
</evidence>
<keyword evidence="1 4" id="KW-0732">Signal</keyword>
<dbReference type="PIRSF" id="PIRSF002674">
    <property type="entry name" value="VSP"/>
    <property type="match status" value="1"/>
</dbReference>
<keyword evidence="8" id="KW-1185">Reference proteome</keyword>
<dbReference type="Proteomes" id="UP000583929">
    <property type="component" value="Unassembled WGS sequence"/>
</dbReference>
<dbReference type="GO" id="GO:0045735">
    <property type="term" value="F:nutrient reservoir activity"/>
    <property type="evidence" value="ECO:0007669"/>
    <property type="project" value="UniProtKB-UniRule"/>
</dbReference>
<keyword evidence="2" id="KW-0325">Glycoprotein</keyword>
<dbReference type="Gene3D" id="3.40.50.1000">
    <property type="entry name" value="HAD superfamily/HAD-like"/>
    <property type="match status" value="1"/>
</dbReference>
<accession>A0A7J6GY57</accession>
<dbReference type="InterPro" id="IPR005519">
    <property type="entry name" value="Acid_phosphat_B-like"/>
</dbReference>
<dbReference type="Proteomes" id="UP000525078">
    <property type="component" value="Unassembled WGS sequence"/>
</dbReference>
<dbReference type="SUPFAM" id="SSF56784">
    <property type="entry name" value="HAD-like"/>
    <property type="match status" value="1"/>
</dbReference>
<keyword evidence="3" id="KW-0758">Storage protein</keyword>
<comment type="similarity">
    <text evidence="3">Belongs to the APS1/VSP family.</text>
</comment>
<organism evidence="6 8">
    <name type="scientific">Cannabis sativa</name>
    <name type="common">Hemp</name>
    <name type="synonym">Marijuana</name>
    <dbReference type="NCBI Taxonomy" id="3483"/>
    <lineage>
        <taxon>Eukaryota</taxon>
        <taxon>Viridiplantae</taxon>
        <taxon>Streptophyta</taxon>
        <taxon>Embryophyta</taxon>
        <taxon>Tracheophyta</taxon>
        <taxon>Spermatophyta</taxon>
        <taxon>Magnoliopsida</taxon>
        <taxon>eudicotyledons</taxon>
        <taxon>Gunneridae</taxon>
        <taxon>Pentapetalae</taxon>
        <taxon>rosids</taxon>
        <taxon>fabids</taxon>
        <taxon>Rosales</taxon>
        <taxon>Cannabaceae</taxon>
        <taxon>Cannabis</taxon>
    </lineage>
</organism>
<protein>
    <recommendedName>
        <fullName evidence="9">Acid phosphatase</fullName>
    </recommendedName>
</protein>
<name>A0A7J6GY57_CANSA</name>
<sequence>MEKLILFSLIISNIFIGLTLASSNHWSILSPKFKNGLINDSLKRYCESWRINVEVKNIMGFEVVPQECVEYIQQYMTSSQYKADSEMALEEVKLYLSGSCTTLENDGKDAWIFDVDDTLISTIPYYKRHGFGGEKRNTTSLETWMKKRKAPALKHTLNIFHDIKDKGLKIFLISSRSESLRSHTVDNLVSVGYHGWTKLSLRGLEDEQLDAKEYKSKTRQRLVDEGYRIWGIVGDQWSSLEGYPSAKRTFKLPNSIYYLS</sequence>
<gene>
    <name evidence="5" type="ORF">F8388_009001</name>
    <name evidence="6" type="ORF">G4B88_024621</name>
</gene>
<dbReference type="CDD" id="cd07535">
    <property type="entry name" value="HAD_VSP"/>
    <property type="match status" value="1"/>
</dbReference>
<comment type="function">
    <text evidence="3">May function as somatic storage protein during early seedling development.</text>
</comment>
<evidence type="ECO:0000256" key="1">
    <source>
        <dbReference type="ARBA" id="ARBA00022729"/>
    </source>
</evidence>
<dbReference type="EMBL" id="JAATIQ010000080">
    <property type="protein sequence ID" value="KAF4387049.1"/>
    <property type="molecule type" value="Genomic_DNA"/>
</dbReference>
<dbReference type="PANTHER" id="PTHR31284:SF57">
    <property type="entry name" value="ACID PHOSPHATASE"/>
    <property type="match status" value="1"/>
</dbReference>
<dbReference type="InterPro" id="IPR036412">
    <property type="entry name" value="HAD-like_sf"/>
</dbReference>
<dbReference type="EMBL" id="JAATIP010000053">
    <property type="protein sequence ID" value="KAF4382970.1"/>
    <property type="molecule type" value="Genomic_DNA"/>
</dbReference>
<dbReference type="FunFam" id="3.40.50.1000:FF:000189">
    <property type="entry name" value="Vegetative storage protein 1"/>
    <property type="match status" value="1"/>
</dbReference>
<comment type="caution">
    <text evidence="6">The sequence shown here is derived from an EMBL/GenBank/DDBJ whole genome shotgun (WGS) entry which is preliminary data.</text>
</comment>
<evidence type="ECO:0000256" key="4">
    <source>
        <dbReference type="SAM" id="SignalP"/>
    </source>
</evidence>
<proteinExistence type="inferred from homology"/>
<evidence type="ECO:0000313" key="5">
    <source>
        <dbReference type="EMBL" id="KAF4382970.1"/>
    </source>
</evidence>
<feature type="chain" id="PRO_5036205169" description="Acid phosphatase" evidence="4">
    <location>
        <begin position="22"/>
        <end position="260"/>
    </location>
</feature>
<dbReference type="InterPro" id="IPR010028">
    <property type="entry name" value="Acid_phosphatase_pln"/>
</dbReference>
<dbReference type="InterPro" id="IPR014403">
    <property type="entry name" value="APS1/VSP"/>
</dbReference>
<dbReference type="Pfam" id="PF03767">
    <property type="entry name" value="Acid_phosphat_B"/>
    <property type="match status" value="1"/>
</dbReference>
<evidence type="ECO:0000256" key="3">
    <source>
        <dbReference type="PIRNR" id="PIRNR002674"/>
    </source>
</evidence>
<dbReference type="NCBIfam" id="TIGR01675">
    <property type="entry name" value="plant-AP"/>
    <property type="match status" value="1"/>
</dbReference>
<reference evidence="7 8" key="1">
    <citation type="journal article" date="2020" name="bioRxiv">
        <title>Sequence and annotation of 42 cannabis genomes reveals extensive copy number variation in cannabinoid synthesis and pathogen resistance genes.</title>
        <authorList>
            <person name="Mckernan K.J."/>
            <person name="Helbert Y."/>
            <person name="Kane L.T."/>
            <person name="Ebling H."/>
            <person name="Zhang L."/>
            <person name="Liu B."/>
            <person name="Eaton Z."/>
            <person name="Mclaughlin S."/>
            <person name="Kingan S."/>
            <person name="Baybayan P."/>
            <person name="Concepcion G."/>
            <person name="Jordan M."/>
            <person name="Riva A."/>
            <person name="Barbazuk W."/>
            <person name="Harkins T."/>
        </authorList>
    </citation>
    <scope>NUCLEOTIDE SEQUENCE [LARGE SCALE GENOMIC DNA]</scope>
    <source>
        <strain evidence="7 8">cv. Jamaican Lion 4</strain>
        <strain evidence="6">Father</strain>
        <strain evidence="5">Mother</strain>
        <tissue evidence="6">Leaf</tissue>
    </source>
</reference>
<dbReference type="AlphaFoldDB" id="A0A7J6GY57"/>
<evidence type="ECO:0000256" key="2">
    <source>
        <dbReference type="ARBA" id="ARBA00023180"/>
    </source>
</evidence>
<evidence type="ECO:0008006" key="9">
    <source>
        <dbReference type="Google" id="ProtNLM"/>
    </source>
</evidence>
<evidence type="ECO:0000313" key="6">
    <source>
        <dbReference type="EMBL" id="KAF4387049.1"/>
    </source>
</evidence>
<dbReference type="GO" id="GO:0003993">
    <property type="term" value="F:acid phosphatase activity"/>
    <property type="evidence" value="ECO:0007669"/>
    <property type="project" value="InterPro"/>
</dbReference>
<feature type="signal peptide" evidence="4">
    <location>
        <begin position="1"/>
        <end position="21"/>
    </location>
</feature>